<proteinExistence type="predicted"/>
<feature type="domain" description="Reverse transcriptase/retrotransposon-derived protein RNase H-like" evidence="1">
    <location>
        <begin position="110"/>
        <end position="184"/>
    </location>
</feature>
<dbReference type="InterPro" id="IPR043502">
    <property type="entry name" value="DNA/RNA_pol_sf"/>
</dbReference>
<dbReference type="Pfam" id="PF17919">
    <property type="entry name" value="RT_RNaseH_2"/>
    <property type="match status" value="1"/>
</dbReference>
<feature type="non-terminal residue" evidence="2">
    <location>
        <position position="186"/>
    </location>
</feature>
<dbReference type="InterPro" id="IPR043128">
    <property type="entry name" value="Rev_trsase/Diguanyl_cyclase"/>
</dbReference>
<organism evidence="2 3">
    <name type="scientific">Cirrhinus mrigala</name>
    <name type="common">Mrigala</name>
    <dbReference type="NCBI Taxonomy" id="683832"/>
    <lineage>
        <taxon>Eukaryota</taxon>
        <taxon>Metazoa</taxon>
        <taxon>Chordata</taxon>
        <taxon>Craniata</taxon>
        <taxon>Vertebrata</taxon>
        <taxon>Euteleostomi</taxon>
        <taxon>Actinopterygii</taxon>
        <taxon>Neopterygii</taxon>
        <taxon>Teleostei</taxon>
        <taxon>Ostariophysi</taxon>
        <taxon>Cypriniformes</taxon>
        <taxon>Cyprinidae</taxon>
        <taxon>Labeoninae</taxon>
        <taxon>Labeonini</taxon>
        <taxon>Cirrhinus</taxon>
    </lineage>
</organism>
<comment type="caution">
    <text evidence="2">The sequence shown here is derived from an EMBL/GenBank/DDBJ whole genome shotgun (WGS) entry which is preliminary data.</text>
</comment>
<evidence type="ECO:0000313" key="2">
    <source>
        <dbReference type="EMBL" id="KAL0176565.1"/>
    </source>
</evidence>
<dbReference type="EMBL" id="JAMKFB020000014">
    <property type="protein sequence ID" value="KAL0176565.1"/>
    <property type="molecule type" value="Genomic_DNA"/>
</dbReference>
<dbReference type="InterPro" id="IPR051320">
    <property type="entry name" value="Viral_Replic_Matur_Polypro"/>
</dbReference>
<dbReference type="FunFam" id="3.30.70.270:FF:000020">
    <property type="entry name" value="Transposon Tf2-6 polyprotein-like Protein"/>
    <property type="match status" value="1"/>
</dbReference>
<dbReference type="InterPro" id="IPR041577">
    <property type="entry name" value="RT_RNaseH_2"/>
</dbReference>
<sequence length="186" mass="20580">MPPAWINRTSNSESQERIFVRGIALSLIMPSSFALWLRSAEFLGYIVSSEGMCMDPGKIKAVMDWPTPDSCKALQSFLGFANFYQCFIRNFSQLAAPLTALTSTRVTFRWTNAAEVAFSNLKSRFVSAPILIAPDPSRQFVVEIDSSEVGVGAILSQRAPADDKVHPCTFFSHCLSPAERNYDIGN</sequence>
<evidence type="ECO:0000313" key="3">
    <source>
        <dbReference type="Proteomes" id="UP001529510"/>
    </source>
</evidence>
<name>A0ABD0PRB8_CIRMR</name>
<dbReference type="SUPFAM" id="SSF56672">
    <property type="entry name" value="DNA/RNA polymerases"/>
    <property type="match status" value="1"/>
</dbReference>
<reference evidence="2 3" key="1">
    <citation type="submission" date="2024-05" db="EMBL/GenBank/DDBJ databases">
        <title>Genome sequencing and assembly of Indian major carp, Cirrhinus mrigala (Hamilton, 1822).</title>
        <authorList>
            <person name="Mohindra V."/>
            <person name="Chowdhury L.M."/>
            <person name="Lal K."/>
            <person name="Jena J.K."/>
        </authorList>
    </citation>
    <scope>NUCLEOTIDE SEQUENCE [LARGE SCALE GENOMIC DNA]</scope>
    <source>
        <strain evidence="2">CM1030</strain>
        <tissue evidence="2">Blood</tissue>
    </source>
</reference>
<dbReference type="PANTHER" id="PTHR33064:SF37">
    <property type="entry name" value="RIBONUCLEASE H"/>
    <property type="match status" value="1"/>
</dbReference>
<dbReference type="AlphaFoldDB" id="A0ABD0PRB8"/>
<gene>
    <name evidence="2" type="ORF">M9458_028895</name>
</gene>
<dbReference type="Proteomes" id="UP001529510">
    <property type="component" value="Unassembled WGS sequence"/>
</dbReference>
<dbReference type="PANTHER" id="PTHR33064">
    <property type="entry name" value="POL PROTEIN"/>
    <property type="match status" value="1"/>
</dbReference>
<evidence type="ECO:0000259" key="1">
    <source>
        <dbReference type="Pfam" id="PF17919"/>
    </source>
</evidence>
<accession>A0ABD0PRB8</accession>
<keyword evidence="3" id="KW-1185">Reference proteome</keyword>
<dbReference type="Gene3D" id="3.30.70.270">
    <property type="match status" value="1"/>
</dbReference>
<protein>
    <recommendedName>
        <fullName evidence="1">Reverse transcriptase/retrotransposon-derived protein RNase H-like domain-containing protein</fullName>
    </recommendedName>
</protein>